<dbReference type="EMBL" id="AZDV01000023">
    <property type="protein sequence ID" value="KRK94961.1"/>
    <property type="molecule type" value="Genomic_DNA"/>
</dbReference>
<evidence type="ECO:0000313" key="2">
    <source>
        <dbReference type="Proteomes" id="UP000051955"/>
    </source>
</evidence>
<gene>
    <name evidence="1" type="ORF">FD25_GL002146</name>
</gene>
<sequence>MTLHENDRVYCKETELFSTSFYGSITKVYEHSVLVKVEPEQLKKKETDKIDSFGDLVVIRQTELQLVNDAGEAIAEPVEEKIEAAE</sequence>
<dbReference type="AlphaFoldDB" id="A0A0R1LQ46"/>
<dbReference type="Proteomes" id="UP000051955">
    <property type="component" value="Unassembled WGS sequence"/>
</dbReference>
<dbReference type="OrthoDB" id="2299322at2"/>
<proteinExistence type="predicted"/>
<dbReference type="RefSeq" id="WP_057802939.1">
    <property type="nucleotide sequence ID" value="NZ_AZDV01000023.1"/>
</dbReference>
<reference evidence="1 2" key="1">
    <citation type="journal article" date="2015" name="Genome Announc.">
        <title>Expanding the biotechnology potential of lactobacilli through comparative genomics of 213 strains and associated genera.</title>
        <authorList>
            <person name="Sun Z."/>
            <person name="Harris H.M."/>
            <person name="McCann A."/>
            <person name="Guo C."/>
            <person name="Argimon S."/>
            <person name="Zhang W."/>
            <person name="Yang X."/>
            <person name="Jeffery I.B."/>
            <person name="Cooney J.C."/>
            <person name="Kagawa T.F."/>
            <person name="Liu W."/>
            <person name="Song Y."/>
            <person name="Salvetti E."/>
            <person name="Wrobel A."/>
            <person name="Rasinkangas P."/>
            <person name="Parkhill J."/>
            <person name="Rea M.C."/>
            <person name="O'Sullivan O."/>
            <person name="Ritari J."/>
            <person name="Douillard F.P."/>
            <person name="Paul Ross R."/>
            <person name="Yang R."/>
            <person name="Briner A.E."/>
            <person name="Felis G.E."/>
            <person name="de Vos W.M."/>
            <person name="Barrangou R."/>
            <person name="Klaenhammer T.R."/>
            <person name="Caufield P.W."/>
            <person name="Cui Y."/>
            <person name="Zhang H."/>
            <person name="O'Toole P.W."/>
        </authorList>
    </citation>
    <scope>NUCLEOTIDE SEQUENCE [LARGE SCALE GENOMIC DNA]</scope>
    <source>
        <strain evidence="1 2">DSM 19394</strain>
    </source>
</reference>
<organism evidence="1 2">
    <name type="scientific">Levilactobacillus acidifarinae DSM 19394 = JCM 15949</name>
    <dbReference type="NCBI Taxonomy" id="1423715"/>
    <lineage>
        <taxon>Bacteria</taxon>
        <taxon>Bacillati</taxon>
        <taxon>Bacillota</taxon>
        <taxon>Bacilli</taxon>
        <taxon>Lactobacillales</taxon>
        <taxon>Lactobacillaceae</taxon>
        <taxon>Levilactobacillus</taxon>
    </lineage>
</organism>
<comment type="caution">
    <text evidence="1">The sequence shown here is derived from an EMBL/GenBank/DDBJ whole genome shotgun (WGS) entry which is preliminary data.</text>
</comment>
<protein>
    <recommendedName>
        <fullName evidence="3">DUF2187 domain-containing protein</fullName>
    </recommendedName>
</protein>
<dbReference type="PATRIC" id="fig|1423715.3.peg.2216"/>
<accession>A0A0R1LQ46</accession>
<name>A0A0R1LQ46_9LACO</name>
<keyword evidence="2" id="KW-1185">Reference proteome</keyword>
<evidence type="ECO:0008006" key="3">
    <source>
        <dbReference type="Google" id="ProtNLM"/>
    </source>
</evidence>
<evidence type="ECO:0000313" key="1">
    <source>
        <dbReference type="EMBL" id="KRK94961.1"/>
    </source>
</evidence>